<keyword evidence="2" id="KW-1185">Reference proteome</keyword>
<reference evidence="1 2" key="1">
    <citation type="journal article" date="2013" name="Genome Announc.">
        <title>Complete genome sequence of Myxococcus stipitatus strain DSM 14675, a fruiting myxobacterium.</title>
        <authorList>
            <person name="Huntley S."/>
            <person name="Kneip S."/>
            <person name="Treuner-Lange A."/>
            <person name="Sogaard-Andersen L."/>
        </authorList>
    </citation>
    <scope>NUCLEOTIDE SEQUENCE [LARGE SCALE GENOMIC DNA]</scope>
    <source>
        <strain evidence="2">DSM 14675 / JCM 12634 / Mx s8</strain>
    </source>
</reference>
<dbReference type="EMBL" id="CP004025">
    <property type="protein sequence ID" value="AGC43244.1"/>
    <property type="molecule type" value="Genomic_DNA"/>
</dbReference>
<dbReference type="STRING" id="1278073.MYSTI_01913"/>
<name>L7U9U9_MYXSD</name>
<accession>L7U9U9</accession>
<proteinExistence type="predicted"/>
<evidence type="ECO:0000313" key="2">
    <source>
        <dbReference type="Proteomes" id="UP000011131"/>
    </source>
</evidence>
<organism evidence="1 2">
    <name type="scientific">Myxococcus stipitatus (strain DSM 14675 / JCM 12634 / Mx s8)</name>
    <dbReference type="NCBI Taxonomy" id="1278073"/>
    <lineage>
        <taxon>Bacteria</taxon>
        <taxon>Pseudomonadati</taxon>
        <taxon>Myxococcota</taxon>
        <taxon>Myxococcia</taxon>
        <taxon>Myxococcales</taxon>
        <taxon>Cystobacterineae</taxon>
        <taxon>Myxococcaceae</taxon>
        <taxon>Myxococcus</taxon>
    </lineage>
</organism>
<dbReference type="Proteomes" id="UP000011131">
    <property type="component" value="Chromosome"/>
</dbReference>
<protein>
    <submittedName>
        <fullName evidence="1">Uncharacterized protein</fullName>
    </submittedName>
</protein>
<sequence length="57" mass="6350">MMGLFRRKPKSPTPEQVALARFVEGMRVTLEAAEARVDAIVSRLRADESQSPPEVKP</sequence>
<dbReference type="KEGG" id="msd:MYSTI_01913"/>
<gene>
    <name evidence="1" type="ordered locus">MYSTI_01913</name>
</gene>
<dbReference type="HOGENOM" id="CLU_2991979_0_0_7"/>
<evidence type="ECO:0000313" key="1">
    <source>
        <dbReference type="EMBL" id="AGC43244.1"/>
    </source>
</evidence>
<dbReference type="AlphaFoldDB" id="L7U9U9"/>